<dbReference type="Proteomes" id="UP000410492">
    <property type="component" value="Unassembled WGS sequence"/>
</dbReference>
<evidence type="ECO:0000313" key="1">
    <source>
        <dbReference type="EMBL" id="VEN41111.1"/>
    </source>
</evidence>
<dbReference type="EMBL" id="CAACVG010006694">
    <property type="protein sequence ID" value="VEN41111.1"/>
    <property type="molecule type" value="Genomic_DNA"/>
</dbReference>
<feature type="non-terminal residue" evidence="1">
    <location>
        <position position="116"/>
    </location>
</feature>
<accession>A0A653C0S6</accession>
<dbReference type="AlphaFoldDB" id="A0A653C0S6"/>
<sequence>MNMYPWYRDSVGGQLGQLCGPMATTIKTENGYNDCMLALDYATQSKVRTFSNKMKIYECDTTLVRKSYRYVGPQTKKYTILFVYICADDAIFEIWTLERNLREKTLSNNLARVKDT</sequence>
<reference evidence="1 2" key="1">
    <citation type="submission" date="2019-01" db="EMBL/GenBank/DDBJ databases">
        <authorList>
            <person name="Sayadi A."/>
        </authorList>
    </citation>
    <scope>NUCLEOTIDE SEQUENCE [LARGE SCALE GENOMIC DNA]</scope>
</reference>
<gene>
    <name evidence="1" type="ORF">CALMAC_LOCUS5056</name>
</gene>
<evidence type="ECO:0000313" key="2">
    <source>
        <dbReference type="Proteomes" id="UP000410492"/>
    </source>
</evidence>
<organism evidence="1 2">
    <name type="scientific">Callosobruchus maculatus</name>
    <name type="common">Southern cowpea weevil</name>
    <name type="synonym">Pulse bruchid</name>
    <dbReference type="NCBI Taxonomy" id="64391"/>
    <lineage>
        <taxon>Eukaryota</taxon>
        <taxon>Metazoa</taxon>
        <taxon>Ecdysozoa</taxon>
        <taxon>Arthropoda</taxon>
        <taxon>Hexapoda</taxon>
        <taxon>Insecta</taxon>
        <taxon>Pterygota</taxon>
        <taxon>Neoptera</taxon>
        <taxon>Endopterygota</taxon>
        <taxon>Coleoptera</taxon>
        <taxon>Polyphaga</taxon>
        <taxon>Cucujiformia</taxon>
        <taxon>Chrysomeloidea</taxon>
        <taxon>Chrysomelidae</taxon>
        <taxon>Bruchinae</taxon>
        <taxon>Bruchini</taxon>
        <taxon>Callosobruchus</taxon>
    </lineage>
</organism>
<dbReference type="OrthoDB" id="8196297at2759"/>
<keyword evidence="2" id="KW-1185">Reference proteome</keyword>
<proteinExistence type="predicted"/>
<name>A0A653C0S6_CALMS</name>
<protein>
    <submittedName>
        <fullName evidence="1">Uncharacterized protein</fullName>
    </submittedName>
</protein>